<dbReference type="InterPro" id="IPR036179">
    <property type="entry name" value="Ig-like_dom_sf"/>
</dbReference>
<proteinExistence type="predicted"/>
<protein>
    <recommendedName>
        <fullName evidence="1">Ig-like domain-containing protein</fullName>
    </recommendedName>
</protein>
<dbReference type="PROSITE" id="PS50835">
    <property type="entry name" value="IG_LIKE"/>
    <property type="match status" value="1"/>
</dbReference>
<dbReference type="InterPro" id="IPR013106">
    <property type="entry name" value="Ig_V-set"/>
</dbReference>
<accession>A0A7R9QGJ3</accession>
<dbReference type="Pfam" id="PF07686">
    <property type="entry name" value="V-set"/>
    <property type="match status" value="1"/>
</dbReference>
<dbReference type="GO" id="GO:0050808">
    <property type="term" value="P:synapse organization"/>
    <property type="evidence" value="ECO:0007669"/>
    <property type="project" value="TreeGrafter"/>
</dbReference>
<feature type="non-terminal residue" evidence="2">
    <location>
        <position position="138"/>
    </location>
</feature>
<dbReference type="EMBL" id="CAJPIZ010032303">
    <property type="protein sequence ID" value="CAG2120247.1"/>
    <property type="molecule type" value="Genomic_DNA"/>
</dbReference>
<dbReference type="AlphaFoldDB" id="A0A7R9QGJ3"/>
<dbReference type="OrthoDB" id="5843172at2759"/>
<dbReference type="InterPro" id="IPR037448">
    <property type="entry name" value="Zig-8"/>
</dbReference>
<dbReference type="Proteomes" id="UP000759131">
    <property type="component" value="Unassembled WGS sequence"/>
</dbReference>
<dbReference type="EMBL" id="OC886878">
    <property type="protein sequence ID" value="CAD7644751.1"/>
    <property type="molecule type" value="Genomic_DNA"/>
</dbReference>
<organism evidence="2">
    <name type="scientific">Medioppia subpectinata</name>
    <dbReference type="NCBI Taxonomy" id="1979941"/>
    <lineage>
        <taxon>Eukaryota</taxon>
        <taxon>Metazoa</taxon>
        <taxon>Ecdysozoa</taxon>
        <taxon>Arthropoda</taxon>
        <taxon>Chelicerata</taxon>
        <taxon>Arachnida</taxon>
        <taxon>Acari</taxon>
        <taxon>Acariformes</taxon>
        <taxon>Sarcoptiformes</taxon>
        <taxon>Oribatida</taxon>
        <taxon>Brachypylina</taxon>
        <taxon>Oppioidea</taxon>
        <taxon>Oppiidae</taxon>
        <taxon>Medioppia</taxon>
    </lineage>
</organism>
<gene>
    <name evidence="2" type="ORF">OSB1V03_LOCUS20194</name>
</gene>
<dbReference type="InterPro" id="IPR013783">
    <property type="entry name" value="Ig-like_fold"/>
</dbReference>
<dbReference type="SUPFAM" id="SSF48726">
    <property type="entry name" value="Immunoglobulin"/>
    <property type="match status" value="1"/>
</dbReference>
<dbReference type="PANTHER" id="PTHR23279:SF36">
    <property type="entry name" value="DEFECTIVE PROBOSCIS EXTENSION RESPONSE 9, ISOFORM A"/>
    <property type="match status" value="1"/>
</dbReference>
<dbReference type="PANTHER" id="PTHR23279">
    <property type="entry name" value="DEFECTIVE PROBOSCIS EXTENSION RESPONSE DPR -RELATED"/>
    <property type="match status" value="1"/>
</dbReference>
<evidence type="ECO:0000313" key="3">
    <source>
        <dbReference type="Proteomes" id="UP000759131"/>
    </source>
</evidence>
<dbReference type="InterPro" id="IPR007110">
    <property type="entry name" value="Ig-like_dom"/>
</dbReference>
<sequence length="138" mass="15399">IPNLNETSQEAVLVFAGEEAFVDCKVENLQNYTILFKFMVAGTEPQKSEIISAGNLIITSDPRFSMLHHSEHDVWVLNIKNTKTTDSGIYVCETNSTPKQQIARLLSVIDTDSSDSNDKTDAILSDVNHNYTECCIEE</sequence>
<evidence type="ECO:0000259" key="1">
    <source>
        <dbReference type="PROSITE" id="PS50835"/>
    </source>
</evidence>
<dbReference type="Gene3D" id="2.60.40.10">
    <property type="entry name" value="Immunoglobulins"/>
    <property type="match status" value="1"/>
</dbReference>
<name>A0A7R9QGJ3_9ACAR</name>
<evidence type="ECO:0000313" key="2">
    <source>
        <dbReference type="EMBL" id="CAD7644751.1"/>
    </source>
</evidence>
<keyword evidence="3" id="KW-1185">Reference proteome</keyword>
<reference evidence="2" key="1">
    <citation type="submission" date="2020-11" db="EMBL/GenBank/DDBJ databases">
        <authorList>
            <person name="Tran Van P."/>
        </authorList>
    </citation>
    <scope>NUCLEOTIDE SEQUENCE</scope>
</reference>
<feature type="non-terminal residue" evidence="2">
    <location>
        <position position="1"/>
    </location>
</feature>
<feature type="domain" description="Ig-like" evidence="1">
    <location>
        <begin position="2"/>
        <end position="103"/>
    </location>
</feature>
<dbReference type="GO" id="GO:0032589">
    <property type="term" value="C:neuron projection membrane"/>
    <property type="evidence" value="ECO:0007669"/>
    <property type="project" value="TreeGrafter"/>
</dbReference>